<dbReference type="AlphaFoldDB" id="C1H3C5"/>
<evidence type="ECO:0000313" key="2">
    <source>
        <dbReference type="Proteomes" id="UP000002059"/>
    </source>
</evidence>
<protein>
    <submittedName>
        <fullName evidence="1">Uncharacterized protein</fullName>
    </submittedName>
</protein>
<dbReference type="EMBL" id="KN294005">
    <property type="protein sequence ID" value="EEH34219.2"/>
    <property type="molecule type" value="Genomic_DNA"/>
</dbReference>
<sequence>MTERRRAAAIDNIGPWHFVGPKCMLASWGQTAADGQASESVWTKLGDRTEKPAALQMPYGEILGTVAIMVLDTYIYIYINAKLLAEDYYAMEIPSGDPQPPGNAIGSLATISTYVIQEDFLS</sequence>
<evidence type="ECO:0000313" key="1">
    <source>
        <dbReference type="EMBL" id="EEH34219.2"/>
    </source>
</evidence>
<gene>
    <name evidence="1" type="ORF">PAAG_05268</name>
</gene>
<organism evidence="1 2">
    <name type="scientific">Paracoccidioides lutzii (strain ATCC MYA-826 / Pb01)</name>
    <name type="common">Paracoccidioides brasiliensis</name>
    <dbReference type="NCBI Taxonomy" id="502779"/>
    <lineage>
        <taxon>Eukaryota</taxon>
        <taxon>Fungi</taxon>
        <taxon>Dikarya</taxon>
        <taxon>Ascomycota</taxon>
        <taxon>Pezizomycotina</taxon>
        <taxon>Eurotiomycetes</taxon>
        <taxon>Eurotiomycetidae</taxon>
        <taxon>Onygenales</taxon>
        <taxon>Ajellomycetaceae</taxon>
        <taxon>Paracoccidioides</taxon>
    </lineage>
</organism>
<accession>C1H3C5</accession>
<name>C1H3C5_PARBA</name>
<proteinExistence type="predicted"/>
<dbReference type="VEuPathDB" id="FungiDB:PAAG_05268"/>
<dbReference type="GeneID" id="9095912"/>
<dbReference type="HOGENOM" id="CLU_2027416_0_0_1"/>
<dbReference type="KEGG" id="pbl:PAAG_05268"/>
<reference evidence="1 2" key="1">
    <citation type="journal article" date="2011" name="PLoS Genet.">
        <title>Comparative genomic analysis of human fungal pathogens causing paracoccidioidomycosis.</title>
        <authorList>
            <person name="Desjardins C.A."/>
            <person name="Champion M.D."/>
            <person name="Holder J.W."/>
            <person name="Muszewska A."/>
            <person name="Goldberg J."/>
            <person name="Bailao A.M."/>
            <person name="Brigido M.M."/>
            <person name="Ferreira M.E."/>
            <person name="Garcia A.M."/>
            <person name="Grynberg M."/>
            <person name="Gujja S."/>
            <person name="Heiman D.I."/>
            <person name="Henn M.R."/>
            <person name="Kodira C.D."/>
            <person name="Leon-Narvaez H."/>
            <person name="Longo L.V."/>
            <person name="Ma L.J."/>
            <person name="Malavazi I."/>
            <person name="Matsuo A.L."/>
            <person name="Morais F.V."/>
            <person name="Pereira M."/>
            <person name="Rodriguez-Brito S."/>
            <person name="Sakthikumar S."/>
            <person name="Salem-Izacc S.M."/>
            <person name="Sykes S.M."/>
            <person name="Teixeira M.M."/>
            <person name="Vallejo M.C."/>
            <person name="Walter M.E."/>
            <person name="Yandava C."/>
            <person name="Young S."/>
            <person name="Zeng Q."/>
            <person name="Zucker J."/>
            <person name="Felipe M.S."/>
            <person name="Goldman G.H."/>
            <person name="Haas B.J."/>
            <person name="McEwen J.G."/>
            <person name="Nino-Vega G."/>
            <person name="Puccia R."/>
            <person name="San-Blas G."/>
            <person name="Soares C.M."/>
            <person name="Birren B.W."/>
            <person name="Cuomo C.A."/>
        </authorList>
    </citation>
    <scope>NUCLEOTIDE SEQUENCE [LARGE SCALE GENOMIC DNA]</scope>
    <source>
        <strain evidence="2">ATCC MYA-826 / Pb01</strain>
    </source>
</reference>
<dbReference type="RefSeq" id="XP_015699747.1">
    <property type="nucleotide sequence ID" value="XM_015845521.1"/>
</dbReference>
<dbReference type="Proteomes" id="UP000002059">
    <property type="component" value="Partially assembled WGS sequence"/>
</dbReference>
<keyword evidence="2" id="KW-1185">Reference proteome</keyword>